<dbReference type="Gene3D" id="3.30.450.20">
    <property type="entry name" value="PAS domain"/>
    <property type="match status" value="1"/>
</dbReference>
<reference evidence="3" key="1">
    <citation type="journal article" date="2019" name="Int. J. Syst. Evol. Microbiol.">
        <title>The Global Catalogue of Microorganisms (GCM) 10K type strain sequencing project: providing services to taxonomists for standard genome sequencing and annotation.</title>
        <authorList>
            <consortium name="The Broad Institute Genomics Platform"/>
            <consortium name="The Broad Institute Genome Sequencing Center for Infectious Disease"/>
            <person name="Wu L."/>
            <person name="Ma J."/>
        </authorList>
    </citation>
    <scope>NUCLEOTIDE SEQUENCE [LARGE SCALE GENOMIC DNA]</scope>
    <source>
        <strain evidence="3">CGMCC 1.18578</strain>
    </source>
</reference>
<evidence type="ECO:0000256" key="1">
    <source>
        <dbReference type="SAM" id="Phobius"/>
    </source>
</evidence>
<keyword evidence="1" id="KW-0472">Membrane</keyword>
<proteinExistence type="predicted"/>
<accession>A0ABW0QX46</accession>
<keyword evidence="1" id="KW-1133">Transmembrane helix</keyword>
<comment type="caution">
    <text evidence="2">The sequence shown here is derived from an EMBL/GenBank/DDBJ whole genome shotgun (WGS) entry which is preliminary data.</text>
</comment>
<protein>
    <submittedName>
        <fullName evidence="2">Cache domain-containing protein</fullName>
    </submittedName>
</protein>
<name>A0ABW0QX46_9BACL</name>
<dbReference type="Proteomes" id="UP001596108">
    <property type="component" value="Unassembled WGS sequence"/>
</dbReference>
<dbReference type="RefSeq" id="WP_378111258.1">
    <property type="nucleotide sequence ID" value="NZ_JBHSNC010000024.1"/>
</dbReference>
<organism evidence="2 3">
    <name type="scientific">Cohnella yongneupensis</name>
    <dbReference type="NCBI Taxonomy" id="425006"/>
    <lineage>
        <taxon>Bacteria</taxon>
        <taxon>Bacillati</taxon>
        <taxon>Bacillota</taxon>
        <taxon>Bacilli</taxon>
        <taxon>Bacillales</taxon>
        <taxon>Paenibacillaceae</taxon>
        <taxon>Cohnella</taxon>
    </lineage>
</organism>
<dbReference type="EMBL" id="JBHSNC010000024">
    <property type="protein sequence ID" value="MFC5529385.1"/>
    <property type="molecule type" value="Genomic_DNA"/>
</dbReference>
<gene>
    <name evidence="2" type="ORF">ACFPQ4_07970</name>
</gene>
<evidence type="ECO:0000313" key="2">
    <source>
        <dbReference type="EMBL" id="MFC5529385.1"/>
    </source>
</evidence>
<feature type="transmembrane region" description="Helical" evidence="1">
    <location>
        <begin position="21"/>
        <end position="41"/>
    </location>
</feature>
<sequence>MFTRLLRNFKLSGLRRPLRSIGLKIGLIFVVFVAATGYASYRIASNVLKDKVTEAYTETAVQASQKLDSLYRTFEQIVSQMMVDDEIQSTVTGLLAGDLDDYDASQMATRLDTRLESYMFSNPAITSIELLRREGNYIPTTSGLLTNKSYAEEAWFRAINDKEGEFVWIDGNLPDNRNANPTITLGRVLRGQGMADGYGVVLIDVGVDAIAKQLKDVKLDSGDIRVVSPSGKAVYRQASLPSGQAKNESLARMSDTSG</sequence>
<keyword evidence="3" id="KW-1185">Reference proteome</keyword>
<keyword evidence="1" id="KW-0812">Transmembrane</keyword>
<evidence type="ECO:0000313" key="3">
    <source>
        <dbReference type="Proteomes" id="UP001596108"/>
    </source>
</evidence>